<accession>M2QPU8</accession>
<feature type="non-terminal residue" evidence="1">
    <location>
        <position position="209"/>
    </location>
</feature>
<dbReference type="AlphaFoldDB" id="M2QPU8"/>
<dbReference type="Proteomes" id="UP000016930">
    <property type="component" value="Unassembled WGS sequence"/>
</dbReference>
<gene>
    <name evidence="1" type="ORF">CERSUDRAFT_112783</name>
</gene>
<name>M2QPU8_CERS8</name>
<dbReference type="EMBL" id="KB445794">
    <property type="protein sequence ID" value="EMD39088.1"/>
    <property type="molecule type" value="Genomic_DNA"/>
</dbReference>
<protein>
    <submittedName>
        <fullName evidence="1">Uncharacterized protein</fullName>
    </submittedName>
</protein>
<reference evidence="1 2" key="1">
    <citation type="journal article" date="2012" name="Proc. Natl. Acad. Sci. U.S.A.">
        <title>Comparative genomics of Ceriporiopsis subvermispora and Phanerochaete chrysosporium provide insight into selective ligninolysis.</title>
        <authorList>
            <person name="Fernandez-Fueyo E."/>
            <person name="Ruiz-Duenas F.J."/>
            <person name="Ferreira P."/>
            <person name="Floudas D."/>
            <person name="Hibbett D.S."/>
            <person name="Canessa P."/>
            <person name="Larrondo L.F."/>
            <person name="James T.Y."/>
            <person name="Seelenfreund D."/>
            <person name="Lobos S."/>
            <person name="Polanco R."/>
            <person name="Tello M."/>
            <person name="Honda Y."/>
            <person name="Watanabe T."/>
            <person name="Watanabe T."/>
            <person name="Ryu J.S."/>
            <person name="Kubicek C.P."/>
            <person name="Schmoll M."/>
            <person name="Gaskell J."/>
            <person name="Hammel K.E."/>
            <person name="St John F.J."/>
            <person name="Vanden Wymelenberg A."/>
            <person name="Sabat G."/>
            <person name="Splinter BonDurant S."/>
            <person name="Syed K."/>
            <person name="Yadav J.S."/>
            <person name="Doddapaneni H."/>
            <person name="Subramanian V."/>
            <person name="Lavin J.L."/>
            <person name="Oguiza J.A."/>
            <person name="Perez G."/>
            <person name="Pisabarro A.G."/>
            <person name="Ramirez L."/>
            <person name="Santoyo F."/>
            <person name="Master E."/>
            <person name="Coutinho P.M."/>
            <person name="Henrissat B."/>
            <person name="Lombard V."/>
            <person name="Magnuson J.K."/>
            <person name="Kuees U."/>
            <person name="Hori C."/>
            <person name="Igarashi K."/>
            <person name="Samejima M."/>
            <person name="Held B.W."/>
            <person name="Barry K.W."/>
            <person name="LaButti K.M."/>
            <person name="Lapidus A."/>
            <person name="Lindquist E.A."/>
            <person name="Lucas S.M."/>
            <person name="Riley R."/>
            <person name="Salamov A.A."/>
            <person name="Hoffmeister D."/>
            <person name="Schwenk D."/>
            <person name="Hadar Y."/>
            <person name="Yarden O."/>
            <person name="de Vries R.P."/>
            <person name="Wiebenga A."/>
            <person name="Stenlid J."/>
            <person name="Eastwood D."/>
            <person name="Grigoriev I.V."/>
            <person name="Berka R.M."/>
            <person name="Blanchette R.A."/>
            <person name="Kersten P."/>
            <person name="Martinez A.T."/>
            <person name="Vicuna R."/>
            <person name="Cullen D."/>
        </authorList>
    </citation>
    <scope>NUCLEOTIDE SEQUENCE [LARGE SCALE GENOMIC DNA]</scope>
    <source>
        <strain evidence="1 2">B</strain>
    </source>
</reference>
<organism evidence="1 2">
    <name type="scientific">Ceriporiopsis subvermispora (strain B)</name>
    <name type="common">White-rot fungus</name>
    <name type="synonym">Gelatoporia subvermispora</name>
    <dbReference type="NCBI Taxonomy" id="914234"/>
    <lineage>
        <taxon>Eukaryota</taxon>
        <taxon>Fungi</taxon>
        <taxon>Dikarya</taxon>
        <taxon>Basidiomycota</taxon>
        <taxon>Agaricomycotina</taxon>
        <taxon>Agaricomycetes</taxon>
        <taxon>Polyporales</taxon>
        <taxon>Gelatoporiaceae</taxon>
        <taxon>Gelatoporia</taxon>
    </lineage>
</organism>
<sequence>MEAEEDRAGCASLHDILPGPYALTWLPVDTVCAYYAYLATHIVVLRVVNSSVAKGKGFQIHMFNHSTVRACMLLIQNGLIMQFHMMGQRDFHRQARQVLHYPSRLAALRIRDAQLATFVRYRQFSVNACSPRSPRKSTLDLTRMIRRTVAAEPSGCSSTCQRESLLRSISSEVEPASAALFHNSCAILNVTRAFADQRGRRARRLLYLL</sequence>
<evidence type="ECO:0000313" key="2">
    <source>
        <dbReference type="Proteomes" id="UP000016930"/>
    </source>
</evidence>
<keyword evidence="2" id="KW-1185">Reference proteome</keyword>
<proteinExistence type="predicted"/>
<evidence type="ECO:0000313" key="1">
    <source>
        <dbReference type="EMBL" id="EMD39088.1"/>
    </source>
</evidence>
<dbReference type="HOGENOM" id="CLU_1318140_0_0_1"/>